<evidence type="ECO:0000313" key="3">
    <source>
        <dbReference type="Proteomes" id="UP000642673"/>
    </source>
</evidence>
<protein>
    <submittedName>
        <fullName evidence="2">Uncharacterized protein</fullName>
    </submittedName>
</protein>
<feature type="compositionally biased region" description="Polar residues" evidence="1">
    <location>
        <begin position="58"/>
        <end position="68"/>
    </location>
</feature>
<proteinExistence type="predicted"/>
<reference evidence="3" key="1">
    <citation type="journal article" date="2019" name="Int. J. Syst. Evol. Microbiol.">
        <title>The Global Catalogue of Microorganisms (GCM) 10K type strain sequencing project: providing services to taxonomists for standard genome sequencing and annotation.</title>
        <authorList>
            <consortium name="The Broad Institute Genomics Platform"/>
            <consortium name="The Broad Institute Genome Sequencing Center for Infectious Disease"/>
            <person name="Wu L."/>
            <person name="Ma J."/>
        </authorList>
    </citation>
    <scope>NUCLEOTIDE SEQUENCE [LARGE SCALE GENOMIC DNA]</scope>
    <source>
        <strain evidence="3">JCM 4738</strain>
    </source>
</reference>
<name>A0ABQ3EWC4_9ACTN</name>
<dbReference type="Proteomes" id="UP000642673">
    <property type="component" value="Unassembled WGS sequence"/>
</dbReference>
<evidence type="ECO:0000313" key="2">
    <source>
        <dbReference type="EMBL" id="GHB68424.1"/>
    </source>
</evidence>
<keyword evidence="3" id="KW-1185">Reference proteome</keyword>
<dbReference type="EMBL" id="BMVP01000008">
    <property type="protein sequence ID" value="GHB68424.1"/>
    <property type="molecule type" value="Genomic_DNA"/>
</dbReference>
<comment type="caution">
    <text evidence="2">The sequence shown here is derived from an EMBL/GenBank/DDBJ whole genome shotgun (WGS) entry which is preliminary data.</text>
</comment>
<dbReference type="RefSeq" id="WP_381351777.1">
    <property type="nucleotide sequence ID" value="NZ_JBHSYU010000001.1"/>
</dbReference>
<evidence type="ECO:0000256" key="1">
    <source>
        <dbReference type="SAM" id="MobiDB-lite"/>
    </source>
</evidence>
<feature type="region of interest" description="Disordered" evidence="1">
    <location>
        <begin position="49"/>
        <end position="68"/>
    </location>
</feature>
<accession>A0ABQ3EWC4</accession>
<gene>
    <name evidence="2" type="ORF">GCM10010347_43230</name>
</gene>
<organism evidence="2 3">
    <name type="scientific">Streptomyces cirratus</name>
    <dbReference type="NCBI Taxonomy" id="68187"/>
    <lineage>
        <taxon>Bacteria</taxon>
        <taxon>Bacillati</taxon>
        <taxon>Actinomycetota</taxon>
        <taxon>Actinomycetes</taxon>
        <taxon>Kitasatosporales</taxon>
        <taxon>Streptomycetaceae</taxon>
        <taxon>Streptomyces</taxon>
    </lineage>
</organism>
<sequence>MIVEAGQRARPDNTLIVLADTTVPLIPGPVKDLVKTWYQQLPEEVRRGWSNHVAPSARTGSGSLSVEG</sequence>